<dbReference type="PROSITE" id="PS00108">
    <property type="entry name" value="PROTEIN_KINASE_ST"/>
    <property type="match status" value="1"/>
</dbReference>
<dbReference type="PANTHER" id="PTHR24345">
    <property type="entry name" value="SERINE/THREONINE-PROTEIN KINASE PLK"/>
    <property type="match status" value="1"/>
</dbReference>
<dbReference type="Pfam" id="PF00069">
    <property type="entry name" value="Pkinase"/>
    <property type="match status" value="1"/>
</dbReference>
<dbReference type="CDD" id="cd14014">
    <property type="entry name" value="STKc_PknB_like"/>
    <property type="match status" value="1"/>
</dbReference>
<keyword evidence="5" id="KW-0067">ATP-binding</keyword>
<dbReference type="Proteomes" id="UP000319026">
    <property type="component" value="Unassembled WGS sequence"/>
</dbReference>
<evidence type="ECO:0000313" key="10">
    <source>
        <dbReference type="Proteomes" id="UP000319026"/>
    </source>
</evidence>
<gene>
    <name evidence="8" type="ORF">FSA03_18095</name>
    <name evidence="7" type="ORF">FSA06_17575</name>
</gene>
<evidence type="ECO:0000313" key="8">
    <source>
        <dbReference type="EMBL" id="TWV46782.1"/>
    </source>
</evidence>
<organism evidence="8 10">
    <name type="scientific">Bacteroides fragilis</name>
    <dbReference type="NCBI Taxonomy" id="817"/>
    <lineage>
        <taxon>Bacteria</taxon>
        <taxon>Pseudomonadati</taxon>
        <taxon>Bacteroidota</taxon>
        <taxon>Bacteroidia</taxon>
        <taxon>Bacteroidales</taxon>
        <taxon>Bacteroidaceae</taxon>
        <taxon>Bacteroides</taxon>
    </lineage>
</organism>
<protein>
    <submittedName>
        <fullName evidence="8">Serine/threonine protein kinase</fullName>
    </submittedName>
</protein>
<keyword evidence="4 8" id="KW-0418">Kinase</keyword>
<dbReference type="AlphaFoldDB" id="A0AB38PNP6"/>
<evidence type="ECO:0000313" key="9">
    <source>
        <dbReference type="Proteomes" id="UP000315444"/>
    </source>
</evidence>
<dbReference type="InterPro" id="IPR008271">
    <property type="entry name" value="Ser/Thr_kinase_AS"/>
</dbReference>
<dbReference type="GO" id="GO:0005524">
    <property type="term" value="F:ATP binding"/>
    <property type="evidence" value="ECO:0007669"/>
    <property type="project" value="UniProtKB-KW"/>
</dbReference>
<comment type="caution">
    <text evidence="8">The sequence shown here is derived from an EMBL/GenBank/DDBJ whole genome shotgun (WGS) entry which is preliminary data.</text>
</comment>
<reference evidence="8 10" key="1">
    <citation type="submission" date="2019-07" db="EMBL/GenBank/DDBJ databases">
        <title>Genome Sequencing of Bacteroides fragilis.</title>
        <authorList>
            <person name="Pinto K.M."/>
            <person name="Ruoff K.L."/>
            <person name="Price C.E."/>
            <person name="Valls R.A."/>
            <person name="O'Toole G.A."/>
        </authorList>
    </citation>
    <scope>NUCLEOTIDE SEQUENCE [LARGE SCALE GENOMIC DNA]</scope>
    <source>
        <strain evidence="8 10">AD135F_3B</strain>
    </source>
</reference>
<keyword evidence="3" id="KW-0547">Nucleotide-binding</keyword>
<dbReference type="EMBL" id="VOHV01000008">
    <property type="protein sequence ID" value="TWV39646.1"/>
    <property type="molecule type" value="Genomic_DNA"/>
</dbReference>
<dbReference type="SMART" id="SM00220">
    <property type="entry name" value="S_TKc"/>
    <property type="match status" value="1"/>
</dbReference>
<accession>A0AB38PNP6</accession>
<dbReference type="EMBL" id="VOHT01000008">
    <property type="protein sequence ID" value="TWV46782.1"/>
    <property type="molecule type" value="Genomic_DNA"/>
</dbReference>
<feature type="domain" description="Protein kinase" evidence="6">
    <location>
        <begin position="11"/>
        <end position="273"/>
    </location>
</feature>
<proteinExistence type="predicted"/>
<dbReference type="PROSITE" id="PS50011">
    <property type="entry name" value="PROTEIN_KINASE_DOM"/>
    <property type="match status" value="1"/>
</dbReference>
<evidence type="ECO:0000256" key="5">
    <source>
        <dbReference type="ARBA" id="ARBA00022840"/>
    </source>
</evidence>
<dbReference type="SUPFAM" id="SSF56112">
    <property type="entry name" value="Protein kinase-like (PK-like)"/>
    <property type="match status" value="1"/>
</dbReference>
<dbReference type="InterPro" id="IPR000719">
    <property type="entry name" value="Prot_kinase_dom"/>
</dbReference>
<evidence type="ECO:0000256" key="1">
    <source>
        <dbReference type="ARBA" id="ARBA00022527"/>
    </source>
</evidence>
<dbReference type="PANTHER" id="PTHR24345:SF0">
    <property type="entry name" value="CELL CYCLE SERINE_THREONINE-PROTEIN KINASE CDC5_MSD2"/>
    <property type="match status" value="1"/>
</dbReference>
<evidence type="ECO:0000313" key="7">
    <source>
        <dbReference type="EMBL" id="TWV39646.1"/>
    </source>
</evidence>
<dbReference type="Proteomes" id="UP000315444">
    <property type="component" value="Unassembled WGS sequence"/>
</dbReference>
<name>A0AB38PNP6_BACFG</name>
<dbReference type="GO" id="GO:0004674">
    <property type="term" value="F:protein serine/threonine kinase activity"/>
    <property type="evidence" value="ECO:0007669"/>
    <property type="project" value="UniProtKB-KW"/>
</dbReference>
<evidence type="ECO:0000256" key="3">
    <source>
        <dbReference type="ARBA" id="ARBA00022741"/>
    </source>
</evidence>
<dbReference type="Gene3D" id="1.10.510.10">
    <property type="entry name" value="Transferase(Phosphotransferase) domain 1"/>
    <property type="match status" value="1"/>
</dbReference>
<sequence length="351" mass="40025">MKNCKVRLDFDEIKEIGQEGRNSKVFLAHDNQLDGEIVIKEIKKNSSTTPDEYFKEARLLYAHNHNNIVKVNYACEDDDNIYVAMPFYKNGSLKRRISGGNYLTAREVIRYSIQFLSGLNHIHSKGLIHFDIKPDNVLISDSNEAMLSDFGLALYTDAYGFCEAQASYTPHITPEQLLGLQQTIKNDIYQAGVTIYRMLNGNDFFYMQIPTKGTPPVLDNITFKENIIKGKFPDRKLYLPHVPQKIKKIIKKCIEPNPNDRYDNTLQIINDLASIDENLDIRYTRDLSGESWEIPKNGYVYKVSLIPKAGNFDIKVCKTKEGKTTNCASQCSNNIDNTQVISKLEAIFATL</sequence>
<keyword evidence="2" id="KW-0808">Transferase</keyword>
<evidence type="ECO:0000259" key="6">
    <source>
        <dbReference type="PROSITE" id="PS50011"/>
    </source>
</evidence>
<dbReference type="RefSeq" id="WP_146332707.1">
    <property type="nucleotide sequence ID" value="NZ_VOHT01000008.1"/>
</dbReference>
<dbReference type="InterPro" id="IPR011009">
    <property type="entry name" value="Kinase-like_dom_sf"/>
</dbReference>
<reference evidence="7 9" key="2">
    <citation type="submission" date="2019-07" db="EMBL/GenBank/DDBJ databases">
        <title>Genome sequencing of Bacteroides fragilis.</title>
        <authorList>
            <person name="Galasyn E.V."/>
            <person name="Ruoff K.L."/>
            <person name="Price C.E."/>
            <person name="Valls R.A."/>
            <person name="O'Toole G.A."/>
        </authorList>
    </citation>
    <scope>NUCLEOTIDE SEQUENCE [LARGE SCALE GENOMIC DNA]</scope>
    <source>
        <strain evidence="7 9">AD135F_1B</strain>
    </source>
</reference>
<evidence type="ECO:0000256" key="4">
    <source>
        <dbReference type="ARBA" id="ARBA00022777"/>
    </source>
</evidence>
<evidence type="ECO:0000256" key="2">
    <source>
        <dbReference type="ARBA" id="ARBA00022679"/>
    </source>
</evidence>
<keyword evidence="1 8" id="KW-0723">Serine/threonine-protein kinase</keyword>